<dbReference type="PANTHER" id="PTHR43240">
    <property type="entry name" value="1,4-DIHYDROXY-2-NAPHTHOYL-COA THIOESTERASE 1"/>
    <property type="match status" value="1"/>
</dbReference>
<dbReference type="InterPro" id="IPR003736">
    <property type="entry name" value="PAAI_dom"/>
</dbReference>
<protein>
    <recommendedName>
        <fullName evidence="8">Thioesterase domain-containing protein</fullName>
    </recommendedName>
</protein>
<evidence type="ECO:0000256" key="3">
    <source>
        <dbReference type="ARBA" id="ARBA00023140"/>
    </source>
</evidence>
<organism evidence="9 10">
    <name type="scientific">Protea cynaroides</name>
    <dbReference type="NCBI Taxonomy" id="273540"/>
    <lineage>
        <taxon>Eukaryota</taxon>
        <taxon>Viridiplantae</taxon>
        <taxon>Streptophyta</taxon>
        <taxon>Embryophyta</taxon>
        <taxon>Tracheophyta</taxon>
        <taxon>Spermatophyta</taxon>
        <taxon>Magnoliopsida</taxon>
        <taxon>Proteales</taxon>
        <taxon>Proteaceae</taxon>
        <taxon>Protea</taxon>
    </lineage>
</organism>
<reference evidence="9" key="1">
    <citation type="journal article" date="2023" name="Plant J.">
        <title>The genome of the king protea, Protea cynaroides.</title>
        <authorList>
            <person name="Chang J."/>
            <person name="Duong T.A."/>
            <person name="Schoeman C."/>
            <person name="Ma X."/>
            <person name="Roodt D."/>
            <person name="Barker N."/>
            <person name="Li Z."/>
            <person name="Van de Peer Y."/>
            <person name="Mizrachi E."/>
        </authorList>
    </citation>
    <scope>NUCLEOTIDE SEQUENCE</scope>
    <source>
        <tissue evidence="9">Young leaves</tissue>
    </source>
</reference>
<evidence type="ECO:0000256" key="2">
    <source>
        <dbReference type="ARBA" id="ARBA00022801"/>
    </source>
</evidence>
<dbReference type="Proteomes" id="UP001141806">
    <property type="component" value="Unassembled WGS sequence"/>
</dbReference>
<dbReference type="InterPro" id="IPR029069">
    <property type="entry name" value="HotDog_dom_sf"/>
</dbReference>
<name>A0A9Q0KF47_9MAGN</name>
<accession>A0A9Q0KF47</accession>
<proteinExistence type="inferred from homology"/>
<dbReference type="InterPro" id="IPR006683">
    <property type="entry name" value="Thioestr_dom"/>
</dbReference>
<evidence type="ECO:0000313" key="9">
    <source>
        <dbReference type="EMBL" id="KAJ4969483.1"/>
    </source>
</evidence>
<keyword evidence="2" id="KW-0378">Hydrolase</keyword>
<keyword evidence="3" id="KW-0576">Peroxisome</keyword>
<dbReference type="PANTHER" id="PTHR43240:SF5">
    <property type="entry name" value="1,4-DIHYDROXY-2-NAPHTHOYL-COA THIOESTERASE 1"/>
    <property type="match status" value="1"/>
</dbReference>
<keyword evidence="10" id="KW-1185">Reference proteome</keyword>
<dbReference type="AlphaFoldDB" id="A0A9Q0KF47"/>
<dbReference type="FunFam" id="3.10.129.10:FF:000048">
    <property type="entry name" value="14-dihydroxy-2-naphthoyl-CoA thioesterase 1"/>
    <property type="match status" value="1"/>
</dbReference>
<evidence type="ECO:0000256" key="7">
    <source>
        <dbReference type="ARBA" id="ARBA00066058"/>
    </source>
</evidence>
<dbReference type="Gene3D" id="3.10.129.10">
    <property type="entry name" value="Hotdog Thioesterase"/>
    <property type="match status" value="1"/>
</dbReference>
<dbReference type="EMBL" id="JAMYWD010000006">
    <property type="protein sequence ID" value="KAJ4969483.1"/>
    <property type="molecule type" value="Genomic_DNA"/>
</dbReference>
<sequence>MAQQQKQAGPGVDIPLKLIGFEIEEFSPQKVAGRLKVTPKCCQPFKVLHGGVSALIAEALASTGAYLASGFQRVAGIHLSISHIKSAALGDLVLAEAQPINVGKTIQVWEVQLWKIDPGNSASKTLISSSRVTILSNLPVPEHAKDLAENVKKYAKL</sequence>
<comment type="subunit">
    <text evidence="7">Homotetramers.</text>
</comment>
<dbReference type="Pfam" id="PF03061">
    <property type="entry name" value="4HBT"/>
    <property type="match status" value="1"/>
</dbReference>
<dbReference type="NCBIfam" id="TIGR00369">
    <property type="entry name" value="unchar_dom_1"/>
    <property type="match status" value="1"/>
</dbReference>
<dbReference type="GO" id="GO:0042372">
    <property type="term" value="P:phylloquinone biosynthetic process"/>
    <property type="evidence" value="ECO:0007669"/>
    <property type="project" value="UniProtKB-ARBA"/>
</dbReference>
<evidence type="ECO:0000256" key="5">
    <source>
        <dbReference type="ARBA" id="ARBA00060586"/>
    </source>
</evidence>
<gene>
    <name evidence="9" type="ORF">NE237_016184</name>
</gene>
<evidence type="ECO:0000256" key="1">
    <source>
        <dbReference type="ARBA" id="ARBA00004275"/>
    </source>
</evidence>
<comment type="caution">
    <text evidence="9">The sequence shown here is derived from an EMBL/GenBank/DDBJ whole genome shotgun (WGS) entry which is preliminary data.</text>
</comment>
<evidence type="ECO:0000313" key="10">
    <source>
        <dbReference type="Proteomes" id="UP001141806"/>
    </source>
</evidence>
<dbReference type="GO" id="GO:0005777">
    <property type="term" value="C:peroxisome"/>
    <property type="evidence" value="ECO:0007669"/>
    <property type="project" value="UniProtKB-SubCell"/>
</dbReference>
<dbReference type="SUPFAM" id="SSF54637">
    <property type="entry name" value="Thioesterase/thiol ester dehydrase-isomerase"/>
    <property type="match status" value="1"/>
</dbReference>
<comment type="pathway">
    <text evidence="5">Quinol/quinone metabolism; 1,4-dihydroxy-2-naphthoate biosynthesis; 1,4-dihydroxy-2-naphthoate from chorismate: step 7/7.</text>
</comment>
<comment type="similarity">
    <text evidence="6">Belongs to the 4-hydroxybenzoyl-CoA thioesterase family. DHNA-CoA hydrolase subfamily.</text>
</comment>
<comment type="pathway">
    <text evidence="4">Cofactor biosynthesis; phylloquinone biosynthesis.</text>
</comment>
<dbReference type="CDD" id="cd03443">
    <property type="entry name" value="PaaI_thioesterase"/>
    <property type="match status" value="1"/>
</dbReference>
<dbReference type="OrthoDB" id="46529at2759"/>
<comment type="subcellular location">
    <subcellularLocation>
        <location evidence="1">Peroxisome</location>
    </subcellularLocation>
</comment>
<evidence type="ECO:0000259" key="8">
    <source>
        <dbReference type="Pfam" id="PF03061"/>
    </source>
</evidence>
<dbReference type="GO" id="GO:0061522">
    <property type="term" value="F:1,4-dihydroxy-2-naphthoyl-CoA thioesterase activity"/>
    <property type="evidence" value="ECO:0007669"/>
    <property type="project" value="TreeGrafter"/>
</dbReference>
<feature type="domain" description="Thioesterase" evidence="8">
    <location>
        <begin position="46"/>
        <end position="119"/>
    </location>
</feature>
<evidence type="ECO:0000256" key="6">
    <source>
        <dbReference type="ARBA" id="ARBA00061187"/>
    </source>
</evidence>
<evidence type="ECO:0000256" key="4">
    <source>
        <dbReference type="ARBA" id="ARBA00060572"/>
    </source>
</evidence>